<accession>A0A0A9HFP4</accession>
<proteinExistence type="predicted"/>
<reference evidence="1" key="1">
    <citation type="submission" date="2014-09" db="EMBL/GenBank/DDBJ databases">
        <authorList>
            <person name="Magalhaes I.L.F."/>
            <person name="Oliveira U."/>
            <person name="Santos F.R."/>
            <person name="Vidigal T.H.D.A."/>
            <person name="Brescovit A.D."/>
            <person name="Santos A.J."/>
        </authorList>
    </citation>
    <scope>NUCLEOTIDE SEQUENCE</scope>
    <source>
        <tissue evidence="1">Shoot tissue taken approximately 20 cm above the soil surface</tissue>
    </source>
</reference>
<dbReference type="EMBL" id="GBRH01163302">
    <property type="protein sequence ID" value="JAE34594.1"/>
    <property type="molecule type" value="Transcribed_RNA"/>
</dbReference>
<reference evidence="1" key="2">
    <citation type="journal article" date="2015" name="Data Brief">
        <title>Shoot transcriptome of the giant reed, Arundo donax.</title>
        <authorList>
            <person name="Barrero R.A."/>
            <person name="Guerrero F.D."/>
            <person name="Moolhuijzen P."/>
            <person name="Goolsby J.A."/>
            <person name="Tidwell J."/>
            <person name="Bellgard S.E."/>
            <person name="Bellgard M.I."/>
        </authorList>
    </citation>
    <scope>NUCLEOTIDE SEQUENCE</scope>
    <source>
        <tissue evidence="1">Shoot tissue taken approximately 20 cm above the soil surface</tissue>
    </source>
</reference>
<dbReference type="AlphaFoldDB" id="A0A0A9HFP4"/>
<evidence type="ECO:0000313" key="1">
    <source>
        <dbReference type="EMBL" id="JAE34594.1"/>
    </source>
</evidence>
<organism evidence="1">
    <name type="scientific">Arundo donax</name>
    <name type="common">Giant reed</name>
    <name type="synonym">Donax arundinaceus</name>
    <dbReference type="NCBI Taxonomy" id="35708"/>
    <lineage>
        <taxon>Eukaryota</taxon>
        <taxon>Viridiplantae</taxon>
        <taxon>Streptophyta</taxon>
        <taxon>Embryophyta</taxon>
        <taxon>Tracheophyta</taxon>
        <taxon>Spermatophyta</taxon>
        <taxon>Magnoliopsida</taxon>
        <taxon>Liliopsida</taxon>
        <taxon>Poales</taxon>
        <taxon>Poaceae</taxon>
        <taxon>PACMAD clade</taxon>
        <taxon>Arundinoideae</taxon>
        <taxon>Arundineae</taxon>
        <taxon>Arundo</taxon>
    </lineage>
</organism>
<protein>
    <submittedName>
        <fullName evidence="1">Uncharacterized protein</fullName>
    </submittedName>
</protein>
<sequence length="44" mass="5402">MWPNSLFNQNMVMPEAYTLRHSYNKCMMPNIYNYRSNRHSYINA</sequence>
<name>A0A0A9HFP4_ARUDO</name>